<reference evidence="2" key="2">
    <citation type="submission" date="2023-03" db="EMBL/GenBank/DDBJ databases">
        <title>Parabacteroides distasonis, a bacteria resistant against UC.</title>
        <authorList>
            <person name="Dai W."/>
        </authorList>
    </citation>
    <scope>NUCLEOTIDE SEQUENCE</scope>
    <source>
        <strain evidence="2">F1-28</strain>
    </source>
</reference>
<organism evidence="1 3">
    <name type="scientific">Parabacteroides distasonis</name>
    <dbReference type="NCBI Taxonomy" id="823"/>
    <lineage>
        <taxon>Bacteria</taxon>
        <taxon>Pseudomonadati</taxon>
        <taxon>Bacteroidota</taxon>
        <taxon>Bacteroidia</taxon>
        <taxon>Bacteroidales</taxon>
        <taxon>Tannerellaceae</taxon>
        <taxon>Parabacteroides</taxon>
    </lineage>
</organism>
<accession>A0AAP2Q936</accession>
<sequence length="45" mass="5311">METGDLLSKEELSAIKGGEWIYDEETDEWYWVENGRGVPYFLKEP</sequence>
<dbReference type="EMBL" id="CP120353">
    <property type="protein sequence ID" value="WET64119.1"/>
    <property type="molecule type" value="Genomic_DNA"/>
</dbReference>
<reference evidence="1" key="1">
    <citation type="submission" date="2021-10" db="EMBL/GenBank/DDBJ databases">
        <title>Collection of gut derived symbiotic bacterial strains cultured from healthy donors.</title>
        <authorList>
            <person name="Lin H."/>
            <person name="Littmann E."/>
            <person name="Kohout C."/>
            <person name="Pamer E.G."/>
        </authorList>
    </citation>
    <scope>NUCLEOTIDE SEQUENCE</scope>
    <source>
        <strain evidence="1">DFI.2.94</strain>
    </source>
</reference>
<dbReference type="AlphaFoldDB" id="A0AAP2Q936"/>
<proteinExistence type="predicted"/>
<dbReference type="Proteomes" id="UP001221009">
    <property type="component" value="Chromosome"/>
</dbReference>
<evidence type="ECO:0000313" key="3">
    <source>
        <dbReference type="Proteomes" id="UP001198806"/>
    </source>
</evidence>
<gene>
    <name evidence="1" type="ORF">LI194_15675</name>
    <name evidence="2" type="ORF">P2T59_20870</name>
</gene>
<evidence type="ECO:0000313" key="2">
    <source>
        <dbReference type="EMBL" id="WET64119.1"/>
    </source>
</evidence>
<protein>
    <submittedName>
        <fullName evidence="1">Uncharacterized protein</fullName>
    </submittedName>
</protein>
<dbReference type="EMBL" id="JAJCNI010000021">
    <property type="protein sequence ID" value="MCB6519235.1"/>
    <property type="molecule type" value="Genomic_DNA"/>
</dbReference>
<name>A0AAP2Q936_PARDI</name>
<evidence type="ECO:0000313" key="1">
    <source>
        <dbReference type="EMBL" id="MCB6519235.1"/>
    </source>
</evidence>
<dbReference type="Proteomes" id="UP001198806">
    <property type="component" value="Unassembled WGS sequence"/>
</dbReference>
<dbReference type="RefSeq" id="WP_181987512.1">
    <property type="nucleotide sequence ID" value="NZ_BAABYH010000001.1"/>
</dbReference>